<reference evidence="4" key="1">
    <citation type="submission" date="2021-01" db="UniProtKB">
        <authorList>
            <consortium name="EnsemblMetazoa"/>
        </authorList>
    </citation>
    <scope>IDENTIFICATION</scope>
</reference>
<dbReference type="InterPro" id="IPR007513">
    <property type="entry name" value="SERF-like_N"/>
</dbReference>
<feature type="compositionally biased region" description="Basic and acidic residues" evidence="2">
    <location>
        <begin position="107"/>
        <end position="141"/>
    </location>
</feature>
<dbReference type="GeneID" id="111248054"/>
<dbReference type="EnsemblMetazoa" id="XM_022799777">
    <property type="protein sequence ID" value="XP_022655512"/>
    <property type="gene ID" value="LOC111248054"/>
</dbReference>
<dbReference type="AlphaFoldDB" id="A0A7M7JQ60"/>
<dbReference type="Pfam" id="PF04419">
    <property type="entry name" value="SERF-like_N"/>
    <property type="match status" value="1"/>
</dbReference>
<evidence type="ECO:0000259" key="3">
    <source>
        <dbReference type="Pfam" id="PF04419"/>
    </source>
</evidence>
<dbReference type="KEGG" id="vde:111248054"/>
<evidence type="ECO:0000256" key="1">
    <source>
        <dbReference type="ARBA" id="ARBA00007309"/>
    </source>
</evidence>
<dbReference type="InterPro" id="IPR040211">
    <property type="entry name" value="SERF1/2-like"/>
</dbReference>
<accession>A0A7M7JQ60</accession>
<dbReference type="GO" id="GO:0005829">
    <property type="term" value="C:cytosol"/>
    <property type="evidence" value="ECO:0007669"/>
    <property type="project" value="TreeGrafter"/>
</dbReference>
<dbReference type="InParanoid" id="A0A7M7JQ60"/>
<dbReference type="Proteomes" id="UP000594260">
    <property type="component" value="Unplaced"/>
</dbReference>
<protein>
    <recommendedName>
        <fullName evidence="3">Small EDRK-rich factor-like N-terminal domain-containing protein</fullName>
    </recommendedName>
</protein>
<evidence type="ECO:0000313" key="5">
    <source>
        <dbReference type="Proteomes" id="UP000594260"/>
    </source>
</evidence>
<feature type="domain" description="Small EDRK-rich factor-like N-terminal" evidence="3">
    <location>
        <begin position="77"/>
        <end position="109"/>
    </location>
</feature>
<dbReference type="SUPFAM" id="SSF118359">
    <property type="entry name" value="Expressed protein At2g23090/F21P24.15"/>
    <property type="match status" value="1"/>
</dbReference>
<dbReference type="PANTHER" id="PTHR13596:SF0">
    <property type="entry name" value="SI:CH211-39K3.2-RELATED"/>
    <property type="match status" value="1"/>
</dbReference>
<feature type="compositionally biased region" description="Basic and acidic residues" evidence="2">
    <location>
        <begin position="84"/>
        <end position="99"/>
    </location>
</feature>
<name>A0A7M7JQ60_VARDE</name>
<dbReference type="RefSeq" id="XP_022655512.1">
    <property type="nucleotide sequence ID" value="XM_022799777.1"/>
</dbReference>
<proteinExistence type="inferred from homology"/>
<sequence length="141" mass="16157">MPLNQGIRKVARAHSDTFSCSEHFPFRASSSPTFKRFVCSPSLPIADKVLLGQSTLRIFATPYSRWSNFGIVLLAAMTRGNQRDLAREKNQKKQLELQRKKGSSQKDGNKGMTLEERRQRDADQMRLKQQKAEQKKTLDCK</sequence>
<dbReference type="PANTHER" id="PTHR13596">
    <property type="entry name" value="SMALL EDRK-RICH FACTOR 1"/>
    <property type="match status" value="1"/>
</dbReference>
<feature type="region of interest" description="Disordered" evidence="2">
    <location>
        <begin position="84"/>
        <end position="141"/>
    </location>
</feature>
<organism evidence="4 5">
    <name type="scientific">Varroa destructor</name>
    <name type="common">Honeybee mite</name>
    <dbReference type="NCBI Taxonomy" id="109461"/>
    <lineage>
        <taxon>Eukaryota</taxon>
        <taxon>Metazoa</taxon>
        <taxon>Ecdysozoa</taxon>
        <taxon>Arthropoda</taxon>
        <taxon>Chelicerata</taxon>
        <taxon>Arachnida</taxon>
        <taxon>Acari</taxon>
        <taxon>Parasitiformes</taxon>
        <taxon>Mesostigmata</taxon>
        <taxon>Gamasina</taxon>
        <taxon>Dermanyssoidea</taxon>
        <taxon>Varroidae</taxon>
        <taxon>Varroa</taxon>
    </lineage>
</organism>
<evidence type="ECO:0000256" key="2">
    <source>
        <dbReference type="SAM" id="MobiDB-lite"/>
    </source>
</evidence>
<keyword evidence="5" id="KW-1185">Reference proteome</keyword>
<dbReference type="OrthoDB" id="18018at2759"/>
<comment type="similarity">
    <text evidence="1">Belongs to the SERF family.</text>
</comment>
<evidence type="ECO:0000313" key="4">
    <source>
        <dbReference type="EnsemblMetazoa" id="XP_022655512"/>
    </source>
</evidence>